<dbReference type="EMBL" id="BMPT01000015">
    <property type="protein sequence ID" value="GGM35146.1"/>
    <property type="molecule type" value="Genomic_DNA"/>
</dbReference>
<comment type="caution">
    <text evidence="1">The sequence shown here is derived from an EMBL/GenBank/DDBJ whole genome shotgun (WGS) entry which is preliminary data.</text>
</comment>
<dbReference type="Proteomes" id="UP000655589">
    <property type="component" value="Unassembled WGS sequence"/>
</dbReference>
<proteinExistence type="predicted"/>
<gene>
    <name evidence="1" type="ORF">GCM10010102_33180</name>
</gene>
<sequence length="191" mass="19077">MSDALIALCENRIAGLSRARQAFEQTVAPEQVGWLVGGLRTAAAGWDAVVERGPDGDPVALRVGARSLRDAVPGFAAVADVLDAYAAALESAQARHATGLAHLRAAQGAASTLPLGAAARPPGPGAAGAATGDTGAETTAEAALAVLDAACAGYAACSDAYVAVRDAERALYAALAHVRVRPPVRSTGTRA</sequence>
<accession>A0A8H9GMX5</accession>
<keyword evidence="2" id="KW-1185">Reference proteome</keyword>
<dbReference type="AlphaFoldDB" id="A0A8H9GMX5"/>
<dbReference type="RefSeq" id="WP_171103932.1">
    <property type="nucleotide sequence ID" value="NZ_BMPT01000015.1"/>
</dbReference>
<reference evidence="1" key="2">
    <citation type="submission" date="2020-09" db="EMBL/GenBank/DDBJ databases">
        <authorList>
            <person name="Sun Q."/>
            <person name="Ohkuma M."/>
        </authorList>
    </citation>
    <scope>NUCLEOTIDE SEQUENCE</scope>
    <source>
        <strain evidence="1">JCM 3051</strain>
    </source>
</reference>
<evidence type="ECO:0000313" key="1">
    <source>
        <dbReference type="EMBL" id="GGM35146.1"/>
    </source>
</evidence>
<organism evidence="1 2">
    <name type="scientific">Promicromonospora citrea</name>
    <dbReference type="NCBI Taxonomy" id="43677"/>
    <lineage>
        <taxon>Bacteria</taxon>
        <taxon>Bacillati</taxon>
        <taxon>Actinomycetota</taxon>
        <taxon>Actinomycetes</taxon>
        <taxon>Micrococcales</taxon>
        <taxon>Promicromonosporaceae</taxon>
        <taxon>Promicromonospora</taxon>
    </lineage>
</organism>
<name>A0A8H9GMX5_9MICO</name>
<reference evidence="1" key="1">
    <citation type="journal article" date="2014" name="Int. J. Syst. Evol. Microbiol.">
        <title>Complete genome sequence of Corynebacterium casei LMG S-19264T (=DSM 44701T), isolated from a smear-ripened cheese.</title>
        <authorList>
            <consortium name="US DOE Joint Genome Institute (JGI-PGF)"/>
            <person name="Walter F."/>
            <person name="Albersmeier A."/>
            <person name="Kalinowski J."/>
            <person name="Ruckert C."/>
        </authorList>
    </citation>
    <scope>NUCLEOTIDE SEQUENCE</scope>
    <source>
        <strain evidence="1">JCM 3051</strain>
    </source>
</reference>
<protein>
    <submittedName>
        <fullName evidence="1">Uncharacterized protein</fullName>
    </submittedName>
</protein>
<evidence type="ECO:0000313" key="2">
    <source>
        <dbReference type="Proteomes" id="UP000655589"/>
    </source>
</evidence>